<dbReference type="PROSITE" id="PS51194">
    <property type="entry name" value="HELICASE_CTER"/>
    <property type="match status" value="1"/>
</dbReference>
<dbReference type="PANTHER" id="PTHR47959">
    <property type="entry name" value="ATP-DEPENDENT RNA HELICASE RHLE-RELATED"/>
    <property type="match status" value="1"/>
</dbReference>
<dbReference type="GO" id="GO:0003676">
    <property type="term" value="F:nucleic acid binding"/>
    <property type="evidence" value="ECO:0007669"/>
    <property type="project" value="InterPro"/>
</dbReference>
<comment type="similarity">
    <text evidence="5">Belongs to the DEAD box helicase family.</text>
</comment>
<dbReference type="PROSITE" id="PS51195">
    <property type="entry name" value="Q_MOTIF"/>
    <property type="match status" value="1"/>
</dbReference>
<dbReference type="InterPro" id="IPR014001">
    <property type="entry name" value="Helicase_ATP-bd"/>
</dbReference>
<keyword evidence="1" id="KW-0547">Nucleotide-binding</keyword>
<feature type="domain" description="DEAD-box RNA helicase Q" evidence="9">
    <location>
        <begin position="2"/>
        <end position="30"/>
    </location>
</feature>
<dbReference type="AlphaFoldDB" id="V9TWU6"/>
<evidence type="ECO:0000256" key="6">
    <source>
        <dbReference type="PROSITE-ProRule" id="PRU00552"/>
    </source>
</evidence>
<dbReference type="GO" id="GO:0016787">
    <property type="term" value="F:hydrolase activity"/>
    <property type="evidence" value="ECO:0007669"/>
    <property type="project" value="UniProtKB-KW"/>
</dbReference>
<dbReference type="eggNOG" id="COG0513">
    <property type="taxonomic scope" value="Bacteria"/>
</dbReference>
<keyword evidence="3 10" id="KW-0347">Helicase</keyword>
<protein>
    <submittedName>
        <fullName evidence="10">ATP-dependent RNA helicase, superfamily II</fullName>
    </submittedName>
</protein>
<dbReference type="CDD" id="cd18787">
    <property type="entry name" value="SF2_C_DEAD"/>
    <property type="match status" value="1"/>
</dbReference>
<dbReference type="GO" id="GO:0005829">
    <property type="term" value="C:cytosol"/>
    <property type="evidence" value="ECO:0007669"/>
    <property type="project" value="TreeGrafter"/>
</dbReference>
<dbReference type="InterPro" id="IPR001650">
    <property type="entry name" value="Helicase_C-like"/>
</dbReference>
<dbReference type="SMART" id="SM00487">
    <property type="entry name" value="DEXDc"/>
    <property type="match status" value="1"/>
</dbReference>
<dbReference type="PANTHER" id="PTHR47959:SF13">
    <property type="entry name" value="ATP-DEPENDENT RNA HELICASE RHLE"/>
    <property type="match status" value="1"/>
</dbReference>
<sequence>MTNFNALGLAKAVVQAVLSEGYDAPTPIQVKAIPFIIEGRDVVAVAQTGTGKTAAFLLPLLSRLDQIGGISRPNCTSVLVLSPTRELATQIHQAILIYGKNLRLRSAVIIGGAKSCVQIRKCAPGVDFLVATPGRLLDHIRSGTIDLTSTRIVVLDEADQMLDLGFMPAIRSILSMIPGKRQTLLFSATMPYQIRALAKEFLTNTFEIELLPDAVPIDLIRQSIVQASRSNKGKTLIKILSDVAVKRAIVFTRTKRAADHIARYLSNAGFESDAIHGNRSHAQRERVLKNFKAGKFRILVATDVAARGIDVIGVTHVVNYELPVVPESYIHRIGRTGRAGAGGVAISLVDNQEMELLTAIERLIGRSLLTDKAVDFCRHRSRLGRLTKKEVNCDRHRSVTNVRQVNDKNDLKQQIFAGNYQKQIKNRGVNRSKYALKNGKRQKKLNNKNLQRTECLNSNELNSEIVRFADRKPPQRQRTGIPFSGT</sequence>
<feature type="short sequence motif" description="Q motif" evidence="6">
    <location>
        <begin position="2"/>
        <end position="30"/>
    </location>
</feature>
<evidence type="ECO:0000256" key="5">
    <source>
        <dbReference type="ARBA" id="ARBA00038437"/>
    </source>
</evidence>
<dbReference type="CDD" id="cd00268">
    <property type="entry name" value="DEADc"/>
    <property type="match status" value="1"/>
</dbReference>
<dbReference type="InterPro" id="IPR044742">
    <property type="entry name" value="DEAD/DEAH_RhlB"/>
</dbReference>
<dbReference type="STRING" id="1401328.P856_573"/>
<proteinExistence type="inferred from homology"/>
<dbReference type="HOGENOM" id="CLU_003041_1_3_5"/>
<accession>V9TWU6</accession>
<feature type="domain" description="Helicase ATP-binding" evidence="7">
    <location>
        <begin position="33"/>
        <end position="208"/>
    </location>
</feature>
<dbReference type="KEGG" id="efk:P856_573"/>
<dbReference type="InterPro" id="IPR014014">
    <property type="entry name" value="RNA_helicase_DEAD_Q_motif"/>
</dbReference>
<name>V9TWU6_9PROT</name>
<dbReference type="Pfam" id="PF00270">
    <property type="entry name" value="DEAD"/>
    <property type="match status" value="1"/>
</dbReference>
<evidence type="ECO:0000313" key="10">
    <source>
        <dbReference type="EMBL" id="AHC73785.1"/>
    </source>
</evidence>
<evidence type="ECO:0000259" key="7">
    <source>
        <dbReference type="PROSITE" id="PS51192"/>
    </source>
</evidence>
<dbReference type="Proteomes" id="UP000018700">
    <property type="component" value="Chromosome"/>
</dbReference>
<evidence type="ECO:0000256" key="2">
    <source>
        <dbReference type="ARBA" id="ARBA00022801"/>
    </source>
</evidence>
<dbReference type="SUPFAM" id="SSF52540">
    <property type="entry name" value="P-loop containing nucleoside triphosphate hydrolases"/>
    <property type="match status" value="1"/>
</dbReference>
<evidence type="ECO:0000259" key="8">
    <source>
        <dbReference type="PROSITE" id="PS51194"/>
    </source>
</evidence>
<keyword evidence="11" id="KW-1185">Reference proteome</keyword>
<dbReference type="InterPro" id="IPR050079">
    <property type="entry name" value="DEAD_box_RNA_helicase"/>
</dbReference>
<keyword evidence="4" id="KW-0067">ATP-binding</keyword>
<dbReference type="EMBL" id="CP006745">
    <property type="protein sequence ID" value="AHC73785.1"/>
    <property type="molecule type" value="Genomic_DNA"/>
</dbReference>
<evidence type="ECO:0000256" key="3">
    <source>
        <dbReference type="ARBA" id="ARBA00022806"/>
    </source>
</evidence>
<dbReference type="Gene3D" id="3.40.50.300">
    <property type="entry name" value="P-loop containing nucleotide triphosphate hydrolases"/>
    <property type="match status" value="2"/>
</dbReference>
<dbReference type="GO" id="GO:0003724">
    <property type="term" value="F:RNA helicase activity"/>
    <property type="evidence" value="ECO:0007669"/>
    <property type="project" value="InterPro"/>
</dbReference>
<feature type="domain" description="Helicase C-terminal" evidence="8">
    <location>
        <begin position="235"/>
        <end position="382"/>
    </location>
</feature>
<dbReference type="OrthoDB" id="9805696at2"/>
<dbReference type="InterPro" id="IPR027417">
    <property type="entry name" value="P-loop_NTPase"/>
</dbReference>
<evidence type="ECO:0000256" key="1">
    <source>
        <dbReference type="ARBA" id="ARBA00022741"/>
    </source>
</evidence>
<dbReference type="PATRIC" id="fig|1401328.3.peg.566"/>
<dbReference type="GO" id="GO:0005524">
    <property type="term" value="F:ATP binding"/>
    <property type="evidence" value="ECO:0007669"/>
    <property type="project" value="UniProtKB-KW"/>
</dbReference>
<reference evidence="10 11" key="1">
    <citation type="journal article" date="2013" name="PLoS ONE">
        <title>Bacterial endosymbiosis in a chordate host: long-term co-evolution and conservation of secondary metabolism.</title>
        <authorList>
            <person name="Kwan J.C."/>
            <person name="Schmidt E.W."/>
        </authorList>
    </citation>
    <scope>NUCLEOTIDE SEQUENCE [LARGE SCALE GENOMIC DNA]</scope>
    <source>
        <strain evidence="11">faulkneri L5</strain>
    </source>
</reference>
<organism evidence="10 11">
    <name type="scientific">Candidatus Endolissoclinum faulkneri L5</name>
    <dbReference type="NCBI Taxonomy" id="1401328"/>
    <lineage>
        <taxon>Bacteria</taxon>
        <taxon>Pseudomonadati</taxon>
        <taxon>Pseudomonadota</taxon>
        <taxon>Alphaproteobacteria</taxon>
        <taxon>Rhodospirillales</taxon>
        <taxon>Rhodospirillaceae</taxon>
        <taxon>Candidatus Endolissoclinum</taxon>
    </lineage>
</organism>
<gene>
    <name evidence="10" type="primary">srmB2</name>
    <name evidence="10" type="ORF">P856_573</name>
</gene>
<keyword evidence="2" id="KW-0378">Hydrolase</keyword>
<evidence type="ECO:0000256" key="4">
    <source>
        <dbReference type="ARBA" id="ARBA00022840"/>
    </source>
</evidence>
<dbReference type="InterPro" id="IPR011545">
    <property type="entry name" value="DEAD/DEAH_box_helicase_dom"/>
</dbReference>
<evidence type="ECO:0000259" key="9">
    <source>
        <dbReference type="PROSITE" id="PS51195"/>
    </source>
</evidence>
<evidence type="ECO:0000313" key="11">
    <source>
        <dbReference type="Proteomes" id="UP000018700"/>
    </source>
</evidence>
<dbReference type="SMART" id="SM00490">
    <property type="entry name" value="HELICc"/>
    <property type="match status" value="1"/>
</dbReference>
<dbReference type="Pfam" id="PF00271">
    <property type="entry name" value="Helicase_C"/>
    <property type="match status" value="1"/>
</dbReference>
<dbReference type="PROSITE" id="PS51192">
    <property type="entry name" value="HELICASE_ATP_BIND_1"/>
    <property type="match status" value="1"/>
</dbReference>
<dbReference type="RefSeq" id="WP_025300664.1">
    <property type="nucleotide sequence ID" value="NZ_CP006745.1"/>
</dbReference>